<reference evidence="4" key="1">
    <citation type="submission" date="2013-03" db="EMBL/GenBank/DDBJ databases">
        <title>Genome sequence of Chthonomonas calidirosea, the first sequenced genome from the Armatimonadetes phylum (formally candidate division OP10).</title>
        <authorList>
            <person name="Lee K.C.Y."/>
            <person name="Morgan X.C."/>
            <person name="Dunfield P.F."/>
            <person name="Tamas I."/>
            <person name="Houghton K.M."/>
            <person name="Vyssotski M."/>
            <person name="Ryan J.L.J."/>
            <person name="Lagutin K."/>
            <person name="McDonald I.R."/>
            <person name="Stott M.B."/>
        </authorList>
    </citation>
    <scope>NUCLEOTIDE SEQUENCE [LARGE SCALE GENOMIC DNA]</scope>
    <source>
        <strain evidence="4">DSM 23976 / ICMP 18418 / T49</strain>
    </source>
</reference>
<dbReference type="InParanoid" id="S0ETU3"/>
<dbReference type="SUPFAM" id="SSF82171">
    <property type="entry name" value="DPP6 N-terminal domain-like"/>
    <property type="match status" value="1"/>
</dbReference>
<dbReference type="OrthoDB" id="9792285at2"/>
<dbReference type="HOGENOM" id="CLU_247037_0_0_0"/>
<dbReference type="EMBL" id="HF951689">
    <property type="protein sequence ID" value="CCW35001.1"/>
    <property type="molecule type" value="Genomic_DNA"/>
</dbReference>
<dbReference type="Proteomes" id="UP000014227">
    <property type="component" value="Chromosome I"/>
</dbReference>
<dbReference type="PATRIC" id="fig|1303518.3.peg.1204"/>
<dbReference type="Gene3D" id="2.120.10.30">
    <property type="entry name" value="TolB, C-terminal domain"/>
    <property type="match status" value="1"/>
</dbReference>
<dbReference type="SUPFAM" id="SSF50998">
    <property type="entry name" value="Quinoprotein alcohol dehydrogenase-like"/>
    <property type="match status" value="1"/>
</dbReference>
<protein>
    <submittedName>
        <fullName evidence="3">NHL repeat</fullName>
    </submittedName>
</protein>
<evidence type="ECO:0000256" key="2">
    <source>
        <dbReference type="PROSITE-ProRule" id="PRU00504"/>
    </source>
</evidence>
<dbReference type="STRING" id="454171.CP488_02915"/>
<dbReference type="InterPro" id="IPR011042">
    <property type="entry name" value="6-blade_b-propeller_TolB-like"/>
</dbReference>
<keyword evidence="4" id="KW-1185">Reference proteome</keyword>
<keyword evidence="1" id="KW-0677">Repeat</keyword>
<proteinExistence type="predicted"/>
<gene>
    <name evidence="3" type="ORF">CCALI_01182</name>
</gene>
<dbReference type="InterPro" id="IPR011047">
    <property type="entry name" value="Quinoprotein_ADH-like_sf"/>
</dbReference>
<accession>S0ETU3</accession>
<dbReference type="Pfam" id="PF01436">
    <property type="entry name" value="NHL"/>
    <property type="match status" value="1"/>
</dbReference>
<evidence type="ECO:0000313" key="4">
    <source>
        <dbReference type="Proteomes" id="UP000014227"/>
    </source>
</evidence>
<sequence length="1654" mass="175422">MRAEEEGIVLDKDKPAMRHKISPLQLLMGLLLGVLALILSCSMATADATRYTTQTRQIKACVLVSNATSRVANGQVIKNDPVPYLFYALDARTDYKPAGWQFVNPLAPSTITQDIYNRWLARQINPDPAFQNGTPQSLIFRVGAPVSKNMGAYWEEDLDTISQQALDSYNIAFLPLQGGRLGTGTIQFDENEVEKLRQFVDSGGILWIENDGAAGFTNDGGNFLFPLQLTSAADSLSLNILQPLSTLFNDPYPLSVADTANFVHTFSGSIFTALGGGLVDPHTVTPLLGTTVPFVYAGNYGAGHILLSGVGIAAAINAALGAPNPISVTGSANDGAVSGDTVIAVPTTPLKFAYNVAAWTGAMPAANANSHRDASTQEIIGANLETAWATVPLNNPPNPGSGVAIDQNVAAYVDGNNGLHVYNLHPGQALTGFSLFSDNGIPDFVYGTPYDEIWNTFLGANGRYATPLLASVTNPANGQTVEICAVTNSLGVTGVFNALPGFPGPLQSTSPLLFQIGQAGQPDAAIDDTTSLLEPLPVPAPAYAGGVLFAPVYDNANNDAGHAWHVVAVDLLGSLEAGQTVNAFSNNANGVAPSVAPSALANGLADLVGPLTVGWVPDQQTGAEDEVVYAAAQAEPNGAPASQGQIVGLWFATKNEPLQPVDQPKNGLNFQFEPHGARAWVPWYVTAPSGANTLDLTPVVHVTETDTTTGNVIDVKTYHLSDGVFTVSYNGPPPPDGTGSPSGHQMVVTFNANNGILLNDTQNHIVRTVSVDYTLDWPGDAINGISPSQQDMQIFIQRRTFTLYPESSVSSPHYLTGGVVLDNQGAAVFASSPQGLTDKVLIAGNPLPDRIYSVTGQYSTLSGPTSGQVVNWMFSPMYGGTFDGNTIRPRLVYTDPTTNVQAPIVQFRVIGQPALQSGMVYVVGVATDANGDKFTAILALNSQINPIVPLNPPILYKTSPTAAPVQLAVQQPDFVNSSTSPAYITLPAGTGYTLDTQTDTNGQVFVTAIRILNMRPINGIDAFNTALPIFISLGNTGVRQAIYGSNGFGPLDNLAWYLLIPTFGVQATPLPASGPTVAAQTLYYGTVDGRIAAVDLNAAQQGKISVRVITTLTNPSNGSPLTQVVINPPAAAQGIVAVGSGAGIAALNNQLTVVADANRILEVDAGGNAVWSLNTTQAVSVNGNTISAVRVPFRQPSSLSQLGEGNYVVADSGNNRVVVFDPSGTVLQEITTFNNDIQALRPGEPLALNHPTDAQIYTDSQTNGTITILSRITGVTYTYTGPYYAVHYVIADAGNYRAVEIVDVFNPNTGQYIQLQPNNANYPAVTMYHQVIFTTRSLGEQNGSFRYRTIQQFVDPTNPNQIDMVAAVSDVSLPTVSGGQTVADPLSNQESLGGALMILSRYSYFGPNGNTDGNVIASLSQLKLYNAQGQFVSYVPVSNPVFFRAFPYTDPKTGNRTIHYLLADNAGCYELAPDADGKNLDIVWQLTDADYYYLTGRHLHAVSIQRLPQADYSPVLGRFVPHYLITNAYTGPDNVVEAFGNYPNVRDGEVHGEVFEIRGIDYYATATGPNGIYNGYQNAGRLYAPGPGPAPFQNQTLLLGNPLSCIVRMVPHETLIQTDAVGNLLQLPILRSISFTGSNASNFTLQDPKASLQP</sequence>
<dbReference type="PROSITE" id="PS51125">
    <property type="entry name" value="NHL"/>
    <property type="match status" value="1"/>
</dbReference>
<evidence type="ECO:0000256" key="1">
    <source>
        <dbReference type="ARBA" id="ARBA00022737"/>
    </source>
</evidence>
<dbReference type="KEGG" id="ccz:CCALI_01182"/>
<dbReference type="InterPro" id="IPR001258">
    <property type="entry name" value="NHL_repeat"/>
</dbReference>
<name>S0ETU3_CHTCT</name>
<organism evidence="3 4">
    <name type="scientific">Chthonomonas calidirosea (strain DSM 23976 / ICMP 18418 / T49)</name>
    <dbReference type="NCBI Taxonomy" id="1303518"/>
    <lineage>
        <taxon>Bacteria</taxon>
        <taxon>Bacillati</taxon>
        <taxon>Armatimonadota</taxon>
        <taxon>Chthonomonadia</taxon>
        <taxon>Chthonomonadales</taxon>
        <taxon>Chthonomonadaceae</taxon>
        <taxon>Chthonomonas</taxon>
    </lineage>
</organism>
<evidence type="ECO:0000313" key="3">
    <source>
        <dbReference type="EMBL" id="CCW35001.1"/>
    </source>
</evidence>
<feature type="repeat" description="NHL" evidence="2">
    <location>
        <begin position="1192"/>
        <end position="1223"/>
    </location>
</feature>